<protein>
    <submittedName>
        <fullName evidence="2">Uncharacterized protein</fullName>
    </submittedName>
</protein>
<comment type="caution">
    <text evidence="2">The sequence shown here is derived from an EMBL/GenBank/DDBJ whole genome shotgun (WGS) entry which is preliminary data.</text>
</comment>
<name>A0A643IQ85_PSEAI</name>
<proteinExistence type="predicted"/>
<organism evidence="2">
    <name type="scientific">Pseudomonas aeruginosa</name>
    <dbReference type="NCBI Taxonomy" id="287"/>
    <lineage>
        <taxon>Bacteria</taxon>
        <taxon>Pseudomonadati</taxon>
        <taxon>Pseudomonadota</taxon>
        <taxon>Gammaproteobacteria</taxon>
        <taxon>Pseudomonadales</taxon>
        <taxon>Pseudomonadaceae</taxon>
        <taxon>Pseudomonas</taxon>
    </lineage>
</organism>
<feature type="region of interest" description="Disordered" evidence="1">
    <location>
        <begin position="1"/>
        <end position="68"/>
    </location>
</feature>
<reference evidence="2" key="1">
    <citation type="submission" date="2019-09" db="EMBL/GenBank/DDBJ databases">
        <title>Whole genome sequence analysis of bacterial isolates in patients.</title>
        <authorList>
            <person name="Jeong K.C."/>
        </authorList>
    </citation>
    <scope>NUCLEOTIDE SEQUENCE</scope>
    <source>
        <strain evidence="2">KCJ3K105</strain>
    </source>
</reference>
<evidence type="ECO:0000256" key="1">
    <source>
        <dbReference type="SAM" id="MobiDB-lite"/>
    </source>
</evidence>
<dbReference type="EMBL" id="VZIV01000142">
    <property type="protein sequence ID" value="KAB0758337.1"/>
    <property type="molecule type" value="Genomic_DNA"/>
</dbReference>
<sequence length="87" mass="9584">MILHRECPRFRHSRTQAAGGHAAQGSDLAKGSKGGRRTAQPRATVRDDSRRRRGRAFGTAKVARQRHGGPCSAPGVYLCLLLNRIFF</sequence>
<dbReference type="AlphaFoldDB" id="A0A643IQ85"/>
<evidence type="ECO:0000313" key="2">
    <source>
        <dbReference type="EMBL" id="KAB0758337.1"/>
    </source>
</evidence>
<gene>
    <name evidence="2" type="ORF">F7O97_30660</name>
</gene>
<accession>A0A643IQ85</accession>